<keyword evidence="1" id="KW-1133">Transmembrane helix</keyword>
<protein>
    <submittedName>
        <fullName evidence="2">Uncharacterized protein</fullName>
    </submittedName>
</protein>
<evidence type="ECO:0000313" key="3">
    <source>
        <dbReference type="Proteomes" id="UP000249375"/>
    </source>
</evidence>
<dbReference type="KEGG" id="alq:C7Y71_010715"/>
<keyword evidence="1" id="KW-0812">Transmembrane</keyword>
<dbReference type="Proteomes" id="UP000249375">
    <property type="component" value="Chromosome"/>
</dbReference>
<organism evidence="2 3">
    <name type="scientific">Pseudoprevotella muciniphila</name>
    <dbReference type="NCBI Taxonomy" id="2133944"/>
    <lineage>
        <taxon>Bacteria</taxon>
        <taxon>Pseudomonadati</taxon>
        <taxon>Bacteroidota</taxon>
        <taxon>Bacteroidia</taxon>
        <taxon>Bacteroidales</taxon>
        <taxon>Prevotellaceae</taxon>
        <taxon>Pseudoprevotella</taxon>
    </lineage>
</organism>
<reference evidence="2 3" key="1">
    <citation type="submission" date="2018-11" db="EMBL/GenBank/DDBJ databases">
        <authorList>
            <person name="Na S.W."/>
            <person name="Baik M."/>
        </authorList>
    </citation>
    <scope>NUCLEOTIDE SEQUENCE [LARGE SCALE GENOMIC DNA]</scope>
    <source>
        <strain evidence="2 3">E39</strain>
    </source>
</reference>
<dbReference type="EMBL" id="CP033459">
    <property type="protein sequence ID" value="QFQ13444.1"/>
    <property type="molecule type" value="Genomic_DNA"/>
</dbReference>
<gene>
    <name evidence="2" type="ORF">C7Y71_010715</name>
</gene>
<keyword evidence="1" id="KW-0472">Membrane</keyword>
<accession>A0A5P8E914</accession>
<evidence type="ECO:0000256" key="1">
    <source>
        <dbReference type="SAM" id="Phobius"/>
    </source>
</evidence>
<dbReference type="RefSeq" id="WP_111897673.1">
    <property type="nucleotide sequence ID" value="NZ_CP033459.1"/>
</dbReference>
<proteinExistence type="predicted"/>
<keyword evidence="3" id="KW-1185">Reference proteome</keyword>
<feature type="transmembrane region" description="Helical" evidence="1">
    <location>
        <begin position="43"/>
        <end position="62"/>
    </location>
</feature>
<sequence>MAVRLTALTESIAEMSICINFASSYKNIDTMFPTIPSFNISNTGQLIFLLILLVSIVFVFISRRKMSERLWKSAVESNSVEQLIGMAAIQMNYHFHTDTDYSGQTVTHFMVPFLGDIACKRTFDGTPILYISRLKESTLTSRSRADALRDCFNDNNNGEHLEYTVEGNKLFWSLTLTLNTQMVQTKEMAKRMLRGYINRAKEIQKSLE</sequence>
<name>A0A5P8E914_9BACT</name>
<evidence type="ECO:0000313" key="2">
    <source>
        <dbReference type="EMBL" id="QFQ13444.1"/>
    </source>
</evidence>
<dbReference type="AlphaFoldDB" id="A0A5P8E914"/>